<dbReference type="InterPro" id="IPR002156">
    <property type="entry name" value="RNaseH_domain"/>
</dbReference>
<proteinExistence type="predicted"/>
<dbReference type="PANTHER" id="PTHR47074:SF54">
    <property type="entry name" value="RNASE H TYPE-1 DOMAIN-CONTAINING PROTEIN"/>
    <property type="match status" value="1"/>
</dbReference>
<sequence length="153" mass="17433">MADLLFDICSAEDHDVTGRVAALTWSIWQNRNAVVWCNPQLTPIQVGYNAFRVWQSWVDAQQIRSRVQQGAVRNIMRWMQPQAGWIKCNVDAGFFETREITTTACCTRNNNGEFICAQTQQHDTRLSTIEGEGMALLEAIQLAIHKGWNCVVF</sequence>
<organism evidence="2 3">
    <name type="scientific">Trifolium subterraneum</name>
    <name type="common">Subterranean clover</name>
    <dbReference type="NCBI Taxonomy" id="3900"/>
    <lineage>
        <taxon>Eukaryota</taxon>
        <taxon>Viridiplantae</taxon>
        <taxon>Streptophyta</taxon>
        <taxon>Embryophyta</taxon>
        <taxon>Tracheophyta</taxon>
        <taxon>Spermatophyta</taxon>
        <taxon>Magnoliopsida</taxon>
        <taxon>eudicotyledons</taxon>
        <taxon>Gunneridae</taxon>
        <taxon>Pentapetalae</taxon>
        <taxon>rosids</taxon>
        <taxon>fabids</taxon>
        <taxon>Fabales</taxon>
        <taxon>Fabaceae</taxon>
        <taxon>Papilionoideae</taxon>
        <taxon>50 kb inversion clade</taxon>
        <taxon>NPAAA clade</taxon>
        <taxon>Hologalegina</taxon>
        <taxon>IRL clade</taxon>
        <taxon>Trifolieae</taxon>
        <taxon>Trifolium</taxon>
    </lineage>
</organism>
<accession>A0A2Z6MH32</accession>
<dbReference type="GO" id="GO:0003676">
    <property type="term" value="F:nucleic acid binding"/>
    <property type="evidence" value="ECO:0007669"/>
    <property type="project" value="InterPro"/>
</dbReference>
<evidence type="ECO:0000259" key="1">
    <source>
        <dbReference type="Pfam" id="PF13456"/>
    </source>
</evidence>
<evidence type="ECO:0000313" key="2">
    <source>
        <dbReference type="EMBL" id="GAU31238.1"/>
    </source>
</evidence>
<dbReference type="GO" id="GO:0004523">
    <property type="term" value="F:RNA-DNA hybrid ribonuclease activity"/>
    <property type="evidence" value="ECO:0007669"/>
    <property type="project" value="InterPro"/>
</dbReference>
<dbReference type="InterPro" id="IPR052929">
    <property type="entry name" value="RNase_H-like_EbsB-rel"/>
</dbReference>
<dbReference type="PANTHER" id="PTHR47074">
    <property type="entry name" value="BNAC02G40300D PROTEIN"/>
    <property type="match status" value="1"/>
</dbReference>
<gene>
    <name evidence="2" type="ORF">TSUD_149240</name>
</gene>
<dbReference type="EMBL" id="DF973449">
    <property type="protein sequence ID" value="GAU31238.1"/>
    <property type="molecule type" value="Genomic_DNA"/>
</dbReference>
<evidence type="ECO:0000313" key="3">
    <source>
        <dbReference type="Proteomes" id="UP000242715"/>
    </source>
</evidence>
<dbReference type="OrthoDB" id="1432104at2759"/>
<feature type="domain" description="RNase H type-1" evidence="1">
    <location>
        <begin position="89"/>
        <end position="153"/>
    </location>
</feature>
<protein>
    <recommendedName>
        <fullName evidence="1">RNase H type-1 domain-containing protein</fullName>
    </recommendedName>
</protein>
<dbReference type="Proteomes" id="UP000242715">
    <property type="component" value="Unassembled WGS sequence"/>
</dbReference>
<name>A0A2Z6MH32_TRISU</name>
<dbReference type="Pfam" id="PF13456">
    <property type="entry name" value="RVT_3"/>
    <property type="match status" value="1"/>
</dbReference>
<reference evidence="3" key="1">
    <citation type="journal article" date="2017" name="Front. Plant Sci.">
        <title>Climate Clever Clovers: New Paradigm to Reduce the Environmental Footprint of Ruminants by Breeding Low Methanogenic Forages Utilizing Haplotype Variation.</title>
        <authorList>
            <person name="Kaur P."/>
            <person name="Appels R."/>
            <person name="Bayer P.E."/>
            <person name="Keeble-Gagnere G."/>
            <person name="Wang J."/>
            <person name="Hirakawa H."/>
            <person name="Shirasawa K."/>
            <person name="Vercoe P."/>
            <person name="Stefanova K."/>
            <person name="Durmic Z."/>
            <person name="Nichols P."/>
            <person name="Revell C."/>
            <person name="Isobe S.N."/>
            <person name="Edwards D."/>
            <person name="Erskine W."/>
        </authorList>
    </citation>
    <scope>NUCLEOTIDE SEQUENCE [LARGE SCALE GENOMIC DNA]</scope>
    <source>
        <strain evidence="3">cv. Daliak</strain>
    </source>
</reference>
<dbReference type="AlphaFoldDB" id="A0A2Z6MH32"/>
<keyword evidence="3" id="KW-1185">Reference proteome</keyword>